<feature type="modified residue" description="4-aspartylphosphate" evidence="6">
    <location>
        <position position="56"/>
    </location>
</feature>
<dbReference type="AlphaFoldDB" id="A0A511W4M7"/>
<dbReference type="Proteomes" id="UP000321440">
    <property type="component" value="Unassembled WGS sequence"/>
</dbReference>
<dbReference type="PROSITE" id="PS00622">
    <property type="entry name" value="HTH_LUXR_1"/>
    <property type="match status" value="1"/>
</dbReference>
<accession>A0A511W4M7</accession>
<dbReference type="Gene3D" id="3.40.50.2300">
    <property type="match status" value="1"/>
</dbReference>
<dbReference type="EMBL" id="BJYA01000010">
    <property type="protein sequence ID" value="GEN45741.1"/>
    <property type="molecule type" value="Genomic_DNA"/>
</dbReference>
<dbReference type="GO" id="GO:0006355">
    <property type="term" value="P:regulation of DNA-templated transcription"/>
    <property type="evidence" value="ECO:0007669"/>
    <property type="project" value="InterPro"/>
</dbReference>
<keyword evidence="2 6" id="KW-0597">Phosphoprotein</keyword>
<comment type="caution">
    <text evidence="9">The sequence shown here is derived from an EMBL/GenBank/DDBJ whole genome shotgun (WGS) entry which is preliminary data.</text>
</comment>
<keyword evidence="10" id="KW-1185">Reference proteome</keyword>
<dbReference type="Pfam" id="PF00196">
    <property type="entry name" value="GerE"/>
    <property type="match status" value="1"/>
</dbReference>
<dbReference type="RefSeq" id="WP_146815934.1">
    <property type="nucleotide sequence ID" value="NZ_BJYA01000010.1"/>
</dbReference>
<evidence type="ECO:0000256" key="6">
    <source>
        <dbReference type="PROSITE-ProRule" id="PRU00169"/>
    </source>
</evidence>
<evidence type="ECO:0000256" key="5">
    <source>
        <dbReference type="ARBA" id="ARBA00023163"/>
    </source>
</evidence>
<evidence type="ECO:0000256" key="3">
    <source>
        <dbReference type="ARBA" id="ARBA00023015"/>
    </source>
</evidence>
<reference evidence="9 10" key="1">
    <citation type="submission" date="2019-07" db="EMBL/GenBank/DDBJ databases">
        <title>Whole genome shotgun sequence of Alkalibacillus haloalkaliphilus NBRC 103110.</title>
        <authorList>
            <person name="Hosoyama A."/>
            <person name="Uohara A."/>
            <person name="Ohji S."/>
            <person name="Ichikawa N."/>
        </authorList>
    </citation>
    <scope>NUCLEOTIDE SEQUENCE [LARGE SCALE GENOMIC DNA]</scope>
    <source>
        <strain evidence="9 10">NBRC 103110</strain>
    </source>
</reference>
<dbReference type="InterPro" id="IPR039420">
    <property type="entry name" value="WalR-like"/>
</dbReference>
<evidence type="ECO:0000313" key="10">
    <source>
        <dbReference type="Proteomes" id="UP000321440"/>
    </source>
</evidence>
<evidence type="ECO:0000256" key="2">
    <source>
        <dbReference type="ARBA" id="ARBA00022553"/>
    </source>
</evidence>
<evidence type="ECO:0000256" key="4">
    <source>
        <dbReference type="ARBA" id="ARBA00023125"/>
    </source>
</evidence>
<keyword evidence="4 9" id="KW-0238">DNA-binding</keyword>
<organism evidence="9 10">
    <name type="scientific">Alkalibacillus haloalkaliphilus</name>
    <dbReference type="NCBI Taxonomy" id="94136"/>
    <lineage>
        <taxon>Bacteria</taxon>
        <taxon>Bacillati</taxon>
        <taxon>Bacillota</taxon>
        <taxon>Bacilli</taxon>
        <taxon>Bacillales</taxon>
        <taxon>Bacillaceae</taxon>
        <taxon>Alkalibacillus</taxon>
    </lineage>
</organism>
<dbReference type="GO" id="GO:0000160">
    <property type="term" value="P:phosphorelay signal transduction system"/>
    <property type="evidence" value="ECO:0007669"/>
    <property type="project" value="InterPro"/>
</dbReference>
<dbReference type="PROSITE" id="PS50043">
    <property type="entry name" value="HTH_LUXR_2"/>
    <property type="match status" value="1"/>
</dbReference>
<dbReference type="InterPro" id="IPR016032">
    <property type="entry name" value="Sig_transdc_resp-reg_C-effctor"/>
</dbReference>
<dbReference type="SMART" id="SM00421">
    <property type="entry name" value="HTH_LUXR"/>
    <property type="match status" value="1"/>
</dbReference>
<dbReference type="OrthoDB" id="9780153at2"/>
<comment type="subcellular location">
    <subcellularLocation>
        <location evidence="1">Cytoplasm</location>
    </subcellularLocation>
</comment>
<evidence type="ECO:0000256" key="1">
    <source>
        <dbReference type="ARBA" id="ARBA00004496"/>
    </source>
</evidence>
<evidence type="ECO:0000313" key="9">
    <source>
        <dbReference type="EMBL" id="GEN45741.1"/>
    </source>
</evidence>
<dbReference type="InterPro" id="IPR058245">
    <property type="entry name" value="NreC/VraR/RcsB-like_REC"/>
</dbReference>
<sequence length="211" mass="23403">MSQIRLVIVDDHDVVRKGIKTYLMTEDEIDVVGEASSGHEGADLVLKEKPDVVLMDLIMDNGTGIEATERIVEQLPDCKVIILTSYYDDEKVFPALEAGAFSYMLKTSSADEIAEAVKKAANGENVIEPKVAGKMMTRMRAPEKQLHEDLTQRELEVLICIGNGLTNAEISEKLFIGIKTVKTHVSHVLHKLEVQDRTQAAVYAHQKGLMK</sequence>
<dbReference type="InterPro" id="IPR001789">
    <property type="entry name" value="Sig_transdc_resp-reg_receiver"/>
</dbReference>
<dbReference type="PANTHER" id="PTHR43214">
    <property type="entry name" value="TWO-COMPONENT RESPONSE REGULATOR"/>
    <property type="match status" value="1"/>
</dbReference>
<dbReference type="CDD" id="cd17535">
    <property type="entry name" value="REC_NarL-like"/>
    <property type="match status" value="1"/>
</dbReference>
<keyword evidence="5" id="KW-0804">Transcription</keyword>
<dbReference type="InterPro" id="IPR000792">
    <property type="entry name" value="Tscrpt_reg_LuxR_C"/>
</dbReference>
<dbReference type="Pfam" id="PF00072">
    <property type="entry name" value="Response_reg"/>
    <property type="match status" value="1"/>
</dbReference>
<name>A0A511W4M7_9BACI</name>
<dbReference type="SMART" id="SM00448">
    <property type="entry name" value="REC"/>
    <property type="match status" value="1"/>
</dbReference>
<feature type="domain" description="HTH luxR-type" evidence="7">
    <location>
        <begin position="143"/>
        <end position="208"/>
    </location>
</feature>
<dbReference type="GO" id="GO:0005737">
    <property type="term" value="C:cytoplasm"/>
    <property type="evidence" value="ECO:0007669"/>
    <property type="project" value="UniProtKB-SubCell"/>
</dbReference>
<protein>
    <submittedName>
        <fullName evidence="9">DNA-binding response regulator</fullName>
    </submittedName>
</protein>
<feature type="domain" description="Response regulatory" evidence="8">
    <location>
        <begin position="5"/>
        <end position="121"/>
    </location>
</feature>
<dbReference type="PROSITE" id="PS50110">
    <property type="entry name" value="RESPONSE_REGULATORY"/>
    <property type="match status" value="1"/>
</dbReference>
<dbReference type="SUPFAM" id="SSF52172">
    <property type="entry name" value="CheY-like"/>
    <property type="match status" value="1"/>
</dbReference>
<dbReference type="InterPro" id="IPR011006">
    <property type="entry name" value="CheY-like_superfamily"/>
</dbReference>
<keyword evidence="3" id="KW-0805">Transcription regulation</keyword>
<evidence type="ECO:0000259" key="7">
    <source>
        <dbReference type="PROSITE" id="PS50043"/>
    </source>
</evidence>
<proteinExistence type="predicted"/>
<gene>
    <name evidence="9" type="ORF">AHA02nite_15170</name>
</gene>
<dbReference type="CDD" id="cd06170">
    <property type="entry name" value="LuxR_C_like"/>
    <property type="match status" value="1"/>
</dbReference>
<dbReference type="SUPFAM" id="SSF46894">
    <property type="entry name" value="C-terminal effector domain of the bipartite response regulators"/>
    <property type="match status" value="1"/>
</dbReference>
<dbReference type="PRINTS" id="PR00038">
    <property type="entry name" value="HTHLUXR"/>
</dbReference>
<dbReference type="PANTHER" id="PTHR43214:SF37">
    <property type="entry name" value="TRANSCRIPTIONAL REGULATORY PROTEIN YDFI"/>
    <property type="match status" value="1"/>
</dbReference>
<evidence type="ECO:0000259" key="8">
    <source>
        <dbReference type="PROSITE" id="PS50110"/>
    </source>
</evidence>
<dbReference type="GO" id="GO:0003677">
    <property type="term" value="F:DNA binding"/>
    <property type="evidence" value="ECO:0007669"/>
    <property type="project" value="UniProtKB-KW"/>
</dbReference>